<dbReference type="EMBL" id="MSDF01000046">
    <property type="protein sequence ID" value="OPA87533.1"/>
    <property type="molecule type" value="Genomic_DNA"/>
</dbReference>
<dbReference type="Proteomes" id="UP000190965">
    <property type="component" value="Unassembled WGS sequence"/>
</dbReference>
<gene>
    <name evidence="1" type="ORF">BFW87_23980</name>
</gene>
<dbReference type="AlphaFoldDB" id="A0A1T2Y676"/>
<comment type="caution">
    <text evidence="1">The sequence shown here is derived from an EMBL/GenBank/DDBJ whole genome shotgun (WGS) entry which is preliminary data.</text>
</comment>
<reference evidence="1 2" key="1">
    <citation type="submission" date="2016-12" db="EMBL/GenBank/DDBJ databases">
        <title>Draft genome sequences of seven strains of Pseudomonas fluorescens that produce 4-formylaminooxyvinylglycine.</title>
        <authorList>
            <person name="Okrent R.A."/>
            <person name="Manning V.A."/>
            <person name="Trippe K.M."/>
        </authorList>
    </citation>
    <scope>NUCLEOTIDE SEQUENCE [LARGE SCALE GENOMIC DNA]</scope>
    <source>
        <strain evidence="1 2">P5A</strain>
    </source>
</reference>
<proteinExistence type="predicted"/>
<organism evidence="1 2">
    <name type="scientific">Pseudomonas fluorescens</name>
    <dbReference type="NCBI Taxonomy" id="294"/>
    <lineage>
        <taxon>Bacteria</taxon>
        <taxon>Pseudomonadati</taxon>
        <taxon>Pseudomonadota</taxon>
        <taxon>Gammaproteobacteria</taxon>
        <taxon>Pseudomonadales</taxon>
        <taxon>Pseudomonadaceae</taxon>
        <taxon>Pseudomonas</taxon>
    </lineage>
</organism>
<evidence type="ECO:0008006" key="3">
    <source>
        <dbReference type="Google" id="ProtNLM"/>
    </source>
</evidence>
<name>A0A1T2Y676_PSEFL</name>
<evidence type="ECO:0000313" key="2">
    <source>
        <dbReference type="Proteomes" id="UP000190965"/>
    </source>
</evidence>
<accession>A0A1T2Y676</accession>
<evidence type="ECO:0000313" key="1">
    <source>
        <dbReference type="EMBL" id="OPA87533.1"/>
    </source>
</evidence>
<sequence>MALGDFHHAIQSWCQADAPRPMECWVDGVNISLHLVGGGVRCSVELLDSTQSHPTAHLQLALAQGGASLACECRGAIALDPHEQCLKLLVWMPQPVAADALMTAIGDLMDQRGAWLSLVNDAIAAQSLPAARRTVLGGWQQGVFNV</sequence>
<protein>
    <recommendedName>
        <fullName evidence="3">Type III secretion protein</fullName>
    </recommendedName>
</protein>